<dbReference type="PANTHER" id="PTHR43649:SF33">
    <property type="entry name" value="POLYGALACTURONAN_RHAMNOGALACTURONAN-BINDING PROTEIN YTCQ"/>
    <property type="match status" value="1"/>
</dbReference>
<protein>
    <submittedName>
        <fullName evidence="6">Extracellular solute-binding protein</fullName>
    </submittedName>
</protein>
<dbReference type="InterPro" id="IPR050490">
    <property type="entry name" value="Bact_solute-bd_prot1"/>
</dbReference>
<dbReference type="Gene3D" id="3.40.190.10">
    <property type="entry name" value="Periplasmic binding protein-like II"/>
    <property type="match status" value="2"/>
</dbReference>
<dbReference type="Pfam" id="PF01547">
    <property type="entry name" value="SBP_bac_1"/>
    <property type="match status" value="1"/>
</dbReference>
<proteinExistence type="predicted"/>
<comment type="caution">
    <text evidence="6">The sequence shown here is derived from an EMBL/GenBank/DDBJ whole genome shotgun (WGS) entry which is preliminary data.</text>
</comment>
<dbReference type="OrthoDB" id="2515046at2"/>
<dbReference type="RefSeq" id="WP_120699077.1">
    <property type="nucleotide sequence ID" value="NZ_RBDY01000021.1"/>
</dbReference>
<dbReference type="InterPro" id="IPR006059">
    <property type="entry name" value="SBP"/>
</dbReference>
<evidence type="ECO:0000256" key="1">
    <source>
        <dbReference type="ARBA" id="ARBA00022475"/>
    </source>
</evidence>
<keyword evidence="8" id="KW-1185">Reference proteome</keyword>
<evidence type="ECO:0000256" key="3">
    <source>
        <dbReference type="ARBA" id="ARBA00023136"/>
    </source>
</evidence>
<dbReference type="EMBL" id="RBDY01000021">
    <property type="protein sequence ID" value="RKN17718.1"/>
    <property type="molecule type" value="Genomic_DNA"/>
</dbReference>
<dbReference type="PANTHER" id="PTHR43649">
    <property type="entry name" value="ARABINOSE-BINDING PROTEIN-RELATED"/>
    <property type="match status" value="1"/>
</dbReference>
<name>A0A3A9W9C8_9ACTN</name>
<dbReference type="EMBL" id="RBDX01000023">
    <property type="protein sequence ID" value="RKN05974.1"/>
    <property type="molecule type" value="Genomic_DNA"/>
</dbReference>
<gene>
    <name evidence="7" type="ORF">D7318_22970</name>
    <name evidence="6" type="ORF">D7319_23740</name>
</gene>
<accession>A0A3A9W9C8</accession>
<evidence type="ECO:0000256" key="2">
    <source>
        <dbReference type="ARBA" id="ARBA00022729"/>
    </source>
</evidence>
<dbReference type="Proteomes" id="UP000268652">
    <property type="component" value="Unassembled WGS sequence"/>
</dbReference>
<keyword evidence="5" id="KW-0449">Lipoprotein</keyword>
<sequence length="239" mass="25366">MIAGLAWQAGADWFDTSSGAWAVNSTDEASIAMARYWDEVITEGLVNVEPVFAEKHIADLQQGRSLAMIAAPWMMGNLSRFVPELAGSWGIAPLPSWDGDAAAGNYGGSTLAIPEGAEHPDAAMEFARWVATSPDAVAAAAPVSTGMPANGELFDVWQTEVAEANPYVEGMDLPAVALAAAETVPPNWEWGPDMTEGFARLTDEMSASVGQEGGLESVLHRWQGGTVDQLRIRGFDVDD</sequence>
<dbReference type="SUPFAM" id="SSF53850">
    <property type="entry name" value="Periplasmic binding protein-like II"/>
    <property type="match status" value="1"/>
</dbReference>
<evidence type="ECO:0000313" key="9">
    <source>
        <dbReference type="Proteomes" id="UP000275024"/>
    </source>
</evidence>
<evidence type="ECO:0000313" key="6">
    <source>
        <dbReference type="EMBL" id="RKN05974.1"/>
    </source>
</evidence>
<keyword evidence="1" id="KW-1003">Cell membrane</keyword>
<evidence type="ECO:0000256" key="5">
    <source>
        <dbReference type="ARBA" id="ARBA00023288"/>
    </source>
</evidence>
<keyword evidence="2" id="KW-0732">Signal</keyword>
<keyword evidence="3" id="KW-0472">Membrane</keyword>
<reference evidence="8 9" key="1">
    <citation type="submission" date="2018-09" db="EMBL/GenBank/DDBJ databases">
        <title>Streptomyces sp. nov. DS1-2, an endophytic actinomycete isolated from roots of Dendrobium scabrilingue.</title>
        <authorList>
            <person name="Kuncharoen N."/>
            <person name="Kudo T."/>
            <person name="Ohkuma M."/>
            <person name="Yuki M."/>
            <person name="Tanasupawat S."/>
        </authorList>
    </citation>
    <scope>NUCLEOTIDE SEQUENCE [LARGE SCALE GENOMIC DNA]</scope>
    <source>
        <strain evidence="6 9">AZ1-7</strain>
        <strain evidence="7 8">DS1-2</strain>
    </source>
</reference>
<organism evidence="6 9">
    <name type="scientific">Streptomyces radicis</name>
    <dbReference type="NCBI Taxonomy" id="1750517"/>
    <lineage>
        <taxon>Bacteria</taxon>
        <taxon>Bacillati</taxon>
        <taxon>Actinomycetota</taxon>
        <taxon>Actinomycetes</taxon>
        <taxon>Kitasatosporales</taxon>
        <taxon>Streptomycetaceae</taxon>
        <taxon>Streptomyces</taxon>
    </lineage>
</organism>
<keyword evidence="4" id="KW-0564">Palmitate</keyword>
<evidence type="ECO:0000313" key="7">
    <source>
        <dbReference type="EMBL" id="RKN17718.1"/>
    </source>
</evidence>
<evidence type="ECO:0000313" key="8">
    <source>
        <dbReference type="Proteomes" id="UP000268652"/>
    </source>
</evidence>
<evidence type="ECO:0000256" key="4">
    <source>
        <dbReference type="ARBA" id="ARBA00023139"/>
    </source>
</evidence>
<dbReference type="Proteomes" id="UP000275024">
    <property type="component" value="Unassembled WGS sequence"/>
</dbReference>
<dbReference type="AlphaFoldDB" id="A0A3A9W9C8"/>